<dbReference type="EnsemblMetazoa" id="HelroT124905">
    <property type="protein sequence ID" value="HelroP124905"/>
    <property type="gene ID" value="HelroG124905"/>
</dbReference>
<reference evidence="10" key="1">
    <citation type="submission" date="2012-12" db="EMBL/GenBank/DDBJ databases">
        <authorList>
            <person name="Hellsten U."/>
            <person name="Grimwood J."/>
            <person name="Chapman J.A."/>
            <person name="Shapiro H."/>
            <person name="Aerts A."/>
            <person name="Otillar R.P."/>
            <person name="Terry A.Y."/>
            <person name="Boore J.L."/>
            <person name="Simakov O."/>
            <person name="Marletaz F."/>
            <person name="Cho S.-J."/>
            <person name="Edsinger-Gonzales E."/>
            <person name="Havlak P."/>
            <person name="Kuo D.-H."/>
            <person name="Larsson T."/>
            <person name="Lv J."/>
            <person name="Arendt D."/>
            <person name="Savage R."/>
            <person name="Osoegawa K."/>
            <person name="de Jong P."/>
            <person name="Lindberg D.R."/>
            <person name="Seaver E.C."/>
            <person name="Weisblat D.A."/>
            <person name="Putnam N.H."/>
            <person name="Grigoriev I.V."/>
            <person name="Rokhsar D.S."/>
        </authorList>
    </citation>
    <scope>NUCLEOTIDE SEQUENCE</scope>
</reference>
<dbReference type="GO" id="GO:0005739">
    <property type="term" value="C:mitochondrion"/>
    <property type="evidence" value="ECO:0000318"/>
    <property type="project" value="GO_Central"/>
</dbReference>
<gene>
    <name evidence="9" type="primary">20195884</name>
    <name evidence="8" type="ORF">HELRODRAFT_124905</name>
</gene>
<accession>T1EH34</accession>
<dbReference type="Pfam" id="PF06916">
    <property type="entry name" value="FAM210A-B_dom"/>
    <property type="match status" value="1"/>
</dbReference>
<evidence type="ECO:0000256" key="3">
    <source>
        <dbReference type="ARBA" id="ARBA00022989"/>
    </source>
</evidence>
<keyword evidence="5" id="KW-0472">Membrane</keyword>
<dbReference type="AlphaFoldDB" id="T1EH34"/>
<evidence type="ECO:0000259" key="7">
    <source>
        <dbReference type="Pfam" id="PF06916"/>
    </source>
</evidence>
<name>T1EH34_HELRO</name>
<reference evidence="8 10" key="2">
    <citation type="journal article" date="2013" name="Nature">
        <title>Insights into bilaterian evolution from three spiralian genomes.</title>
        <authorList>
            <person name="Simakov O."/>
            <person name="Marletaz F."/>
            <person name="Cho S.J."/>
            <person name="Edsinger-Gonzales E."/>
            <person name="Havlak P."/>
            <person name="Hellsten U."/>
            <person name="Kuo D.H."/>
            <person name="Larsson T."/>
            <person name="Lv J."/>
            <person name="Arendt D."/>
            <person name="Savage R."/>
            <person name="Osoegawa K."/>
            <person name="de Jong P."/>
            <person name="Grimwood J."/>
            <person name="Chapman J.A."/>
            <person name="Shapiro H."/>
            <person name="Aerts A."/>
            <person name="Otillar R.P."/>
            <person name="Terry A.Y."/>
            <person name="Boore J.L."/>
            <person name="Grigoriev I.V."/>
            <person name="Lindberg D.R."/>
            <person name="Seaver E.C."/>
            <person name="Weisblat D.A."/>
            <person name="Putnam N.H."/>
            <person name="Rokhsar D.S."/>
        </authorList>
    </citation>
    <scope>NUCLEOTIDE SEQUENCE</scope>
</reference>
<evidence type="ECO:0000256" key="6">
    <source>
        <dbReference type="SAM" id="MobiDB-lite"/>
    </source>
</evidence>
<keyword evidence="4" id="KW-0175">Coiled coil</keyword>
<sequence length="145" mass="16094">NKNGVSSNDQNGASKTPTEPVDQKVVKEGIFTRFKNTYKQHGKIFIGVHLVTSAMWTGMFYYAVVSGVDVVAMLDWLGVSQTVIDKLKSPSLGYIAATYLLYKLATPLRYTVTIVGTRWVVKYLQKSGKMPATPEENKISSLLKE</sequence>
<dbReference type="OMA" id="FGKIKYY"/>
<evidence type="ECO:0000313" key="8">
    <source>
        <dbReference type="EMBL" id="ESO01928.1"/>
    </source>
</evidence>
<dbReference type="eggNOG" id="KOG4082">
    <property type="taxonomic scope" value="Eukaryota"/>
</dbReference>
<evidence type="ECO:0000256" key="4">
    <source>
        <dbReference type="ARBA" id="ARBA00023054"/>
    </source>
</evidence>
<reference evidence="9" key="3">
    <citation type="submission" date="2015-06" db="UniProtKB">
        <authorList>
            <consortium name="EnsemblMetazoa"/>
        </authorList>
    </citation>
    <scope>IDENTIFICATION</scope>
</reference>
<dbReference type="InParanoid" id="T1EH34"/>
<dbReference type="GeneID" id="20195884"/>
<evidence type="ECO:0000256" key="2">
    <source>
        <dbReference type="ARBA" id="ARBA00022692"/>
    </source>
</evidence>
<dbReference type="PANTHER" id="PTHR21377">
    <property type="entry name" value="PROTEIN FAM210B, MITOCHONDRIAL"/>
    <property type="match status" value="1"/>
</dbReference>
<evidence type="ECO:0000313" key="10">
    <source>
        <dbReference type="Proteomes" id="UP000015101"/>
    </source>
</evidence>
<dbReference type="GO" id="GO:0016020">
    <property type="term" value="C:membrane"/>
    <property type="evidence" value="ECO:0007669"/>
    <property type="project" value="UniProtKB-SubCell"/>
</dbReference>
<evidence type="ECO:0000256" key="1">
    <source>
        <dbReference type="ARBA" id="ARBA00004167"/>
    </source>
</evidence>
<comment type="subcellular location">
    <subcellularLocation>
        <location evidence="1">Membrane</location>
        <topology evidence="1">Single-pass membrane protein</topology>
    </subcellularLocation>
</comment>
<keyword evidence="3" id="KW-1133">Transmembrane helix</keyword>
<proteinExistence type="predicted"/>
<dbReference type="STRING" id="6412.T1EH34"/>
<keyword evidence="2" id="KW-0812">Transmembrane</keyword>
<organism evidence="9 10">
    <name type="scientific">Helobdella robusta</name>
    <name type="common">Californian leech</name>
    <dbReference type="NCBI Taxonomy" id="6412"/>
    <lineage>
        <taxon>Eukaryota</taxon>
        <taxon>Metazoa</taxon>
        <taxon>Spiralia</taxon>
        <taxon>Lophotrochozoa</taxon>
        <taxon>Annelida</taxon>
        <taxon>Clitellata</taxon>
        <taxon>Hirudinea</taxon>
        <taxon>Rhynchobdellida</taxon>
        <taxon>Glossiphoniidae</taxon>
        <taxon>Helobdella</taxon>
    </lineage>
</organism>
<keyword evidence="10" id="KW-1185">Reference proteome</keyword>
<feature type="domain" description="DUF1279" evidence="7">
    <location>
        <begin position="33"/>
        <end position="117"/>
    </location>
</feature>
<dbReference type="KEGG" id="hro:HELRODRAFT_124905"/>
<protein>
    <recommendedName>
        <fullName evidence="7">DUF1279 domain-containing protein</fullName>
    </recommendedName>
</protein>
<dbReference type="InterPro" id="IPR009688">
    <property type="entry name" value="FAM210A/B-like_dom"/>
</dbReference>
<evidence type="ECO:0000256" key="5">
    <source>
        <dbReference type="ARBA" id="ARBA00023136"/>
    </source>
</evidence>
<feature type="compositionally biased region" description="Polar residues" evidence="6">
    <location>
        <begin position="1"/>
        <end position="17"/>
    </location>
</feature>
<dbReference type="Proteomes" id="UP000015101">
    <property type="component" value="Unassembled WGS sequence"/>
</dbReference>
<dbReference type="InterPro" id="IPR045866">
    <property type="entry name" value="FAM210A/B-like"/>
</dbReference>
<dbReference type="EMBL" id="KB096742">
    <property type="protein sequence ID" value="ESO01928.1"/>
    <property type="molecule type" value="Genomic_DNA"/>
</dbReference>
<dbReference type="OrthoDB" id="5874039at2759"/>
<feature type="region of interest" description="Disordered" evidence="6">
    <location>
        <begin position="1"/>
        <end position="20"/>
    </location>
</feature>
<dbReference type="HOGENOM" id="CLU_085747_1_0_1"/>
<dbReference type="RefSeq" id="XP_009019336.1">
    <property type="nucleotide sequence ID" value="XM_009021088.1"/>
</dbReference>
<dbReference type="FunCoup" id="T1EH34">
    <property type="interactions" value="339"/>
</dbReference>
<dbReference type="PANTHER" id="PTHR21377:SF1">
    <property type="entry name" value="PROTEIN FAM210A"/>
    <property type="match status" value="1"/>
</dbReference>
<evidence type="ECO:0000313" key="9">
    <source>
        <dbReference type="EnsemblMetazoa" id="HelroP124905"/>
    </source>
</evidence>
<dbReference type="EMBL" id="AMQM01000753">
    <property type="status" value="NOT_ANNOTATED_CDS"/>
    <property type="molecule type" value="Genomic_DNA"/>
</dbReference>
<dbReference type="CTD" id="20195884"/>